<protein>
    <recommendedName>
        <fullName evidence="5">Saccharopine dehydrogenase [NAD(+), L-lysine-forming]</fullName>
        <ecNumber evidence="4">1.5.1.7</ecNumber>
    </recommendedName>
    <alternativeName>
        <fullName evidence="10">Lysine--2-oxoglutarate reductase</fullName>
    </alternativeName>
</protein>
<dbReference type="RefSeq" id="WP_188525591.1">
    <property type="nucleotide sequence ID" value="NZ_BMGI01000001.1"/>
</dbReference>
<dbReference type="Gene3D" id="3.40.50.720">
    <property type="entry name" value="NAD(P)-binding Rossmann-like Domain"/>
    <property type="match status" value="2"/>
</dbReference>
<organism evidence="14 15">
    <name type="scientific">Sinisalibacter lacisalsi</name>
    <dbReference type="NCBI Taxonomy" id="1526570"/>
    <lineage>
        <taxon>Bacteria</taxon>
        <taxon>Pseudomonadati</taxon>
        <taxon>Pseudomonadota</taxon>
        <taxon>Alphaproteobacteria</taxon>
        <taxon>Rhodobacterales</taxon>
        <taxon>Roseobacteraceae</taxon>
        <taxon>Sinisalibacter</taxon>
    </lineage>
</organism>
<dbReference type="PIRSF" id="PIRSF018250">
    <property type="entry name" value="Saccharopine_DH_Lys"/>
    <property type="match status" value="1"/>
</dbReference>
<reference evidence="15" key="1">
    <citation type="journal article" date="2019" name="Int. J. Syst. Evol. Microbiol.">
        <title>The Global Catalogue of Microorganisms (GCM) 10K type strain sequencing project: providing services to taxonomists for standard genome sequencing and annotation.</title>
        <authorList>
            <consortium name="The Broad Institute Genomics Platform"/>
            <consortium name="The Broad Institute Genome Sequencing Center for Infectious Disease"/>
            <person name="Wu L."/>
            <person name="Ma J."/>
        </authorList>
    </citation>
    <scope>NUCLEOTIDE SEQUENCE [LARGE SCALE GENOMIC DNA]</scope>
    <source>
        <strain evidence="15">CGMCC 1.12922</strain>
    </source>
</reference>
<evidence type="ECO:0000256" key="1">
    <source>
        <dbReference type="ARBA" id="ARBA00004884"/>
    </source>
</evidence>
<evidence type="ECO:0000256" key="10">
    <source>
        <dbReference type="ARBA" id="ARBA00033228"/>
    </source>
</evidence>
<evidence type="ECO:0000313" key="15">
    <source>
        <dbReference type="Proteomes" id="UP000617355"/>
    </source>
</evidence>
<evidence type="ECO:0000256" key="9">
    <source>
        <dbReference type="ARBA" id="ARBA00023157"/>
    </source>
</evidence>
<keyword evidence="6" id="KW-0028">Amino-acid biosynthesis</keyword>
<dbReference type="InterPro" id="IPR027281">
    <property type="entry name" value="Lys1"/>
</dbReference>
<dbReference type="Proteomes" id="UP000617355">
    <property type="component" value="Unassembled WGS sequence"/>
</dbReference>
<evidence type="ECO:0000256" key="4">
    <source>
        <dbReference type="ARBA" id="ARBA00012847"/>
    </source>
</evidence>
<comment type="caution">
    <text evidence="14">The sequence shown here is derived from an EMBL/GenBank/DDBJ whole genome shotgun (WGS) entry which is preliminary data.</text>
</comment>
<dbReference type="Pfam" id="PF05222">
    <property type="entry name" value="AlaDh_PNT_N"/>
    <property type="match status" value="1"/>
</dbReference>
<dbReference type="InterPro" id="IPR007698">
    <property type="entry name" value="AlaDH/PNT_NAD(H)-bd"/>
</dbReference>
<dbReference type="SUPFAM" id="SSF52283">
    <property type="entry name" value="Formate/glycerate dehydrogenase catalytic domain-like"/>
    <property type="match status" value="1"/>
</dbReference>
<evidence type="ECO:0000259" key="13">
    <source>
        <dbReference type="SMART" id="SM01003"/>
    </source>
</evidence>
<dbReference type="InterPro" id="IPR036291">
    <property type="entry name" value="NAD(P)-bd_dom_sf"/>
</dbReference>
<dbReference type="InterPro" id="IPR051168">
    <property type="entry name" value="AASS"/>
</dbReference>
<dbReference type="CDD" id="cd12188">
    <property type="entry name" value="SDH"/>
    <property type="match status" value="1"/>
</dbReference>
<dbReference type="EC" id="1.5.1.7" evidence="4"/>
<evidence type="ECO:0000259" key="12">
    <source>
        <dbReference type="SMART" id="SM01002"/>
    </source>
</evidence>
<dbReference type="PANTHER" id="PTHR11133">
    <property type="entry name" value="SACCHAROPINE DEHYDROGENASE"/>
    <property type="match status" value="1"/>
</dbReference>
<comment type="pathway">
    <text evidence="1">Amino-acid biosynthesis; L-lysine biosynthesis via AAA pathway; L-lysine from L-alpha-aminoadipate (fungal route): step 3/3.</text>
</comment>
<keyword evidence="8" id="KW-0520">NAD</keyword>
<evidence type="ECO:0000256" key="3">
    <source>
        <dbReference type="ARBA" id="ARBA00011245"/>
    </source>
</evidence>
<keyword evidence="7" id="KW-0560">Oxidoreductase</keyword>
<feature type="domain" description="Alanine dehydrogenase/pyridine nucleotide transhydrogenase N-terminal" evidence="13">
    <location>
        <begin position="5"/>
        <end position="139"/>
    </location>
</feature>
<dbReference type="EMBL" id="BMGI01000001">
    <property type="protein sequence ID" value="GGD19690.1"/>
    <property type="molecule type" value="Genomic_DNA"/>
</dbReference>
<keyword evidence="9" id="KW-1015">Disulfide bond</keyword>
<evidence type="ECO:0000256" key="5">
    <source>
        <dbReference type="ARBA" id="ARBA00021221"/>
    </source>
</evidence>
<comment type="catalytic activity">
    <reaction evidence="11">
        <text>L-saccharopine + NAD(+) + H2O = L-lysine + 2-oxoglutarate + NADH + H(+)</text>
        <dbReference type="Rhea" id="RHEA:12440"/>
        <dbReference type="ChEBI" id="CHEBI:15377"/>
        <dbReference type="ChEBI" id="CHEBI:15378"/>
        <dbReference type="ChEBI" id="CHEBI:16810"/>
        <dbReference type="ChEBI" id="CHEBI:32551"/>
        <dbReference type="ChEBI" id="CHEBI:57540"/>
        <dbReference type="ChEBI" id="CHEBI:57945"/>
        <dbReference type="ChEBI" id="CHEBI:57951"/>
        <dbReference type="EC" id="1.5.1.7"/>
    </reaction>
</comment>
<sequence length="351" mass="37734">MTHLWVRAEQRPNEERVGLTPEGARALIVAGIRVSVEESAQRKIPIEGYRDAGCEIVAENAWPRAPRDAIIFGLKELPDDDTPLTHAHIMFGHAFKGQHSGRRLLARFKAGGGTLYDLEYLVDEAGRRIAAFGYWAGFAGAAVSVKAWAAQEAGGICHPVATYPGKTALVEELRAELAATARPLPRAIVIGALGRVGTGAADLCAELGMDVTRWDMAETAGGGPFPEILEHEIFLNCIFARPGTPVFVGPDALDKPRHLSVIGDVACDPDSDYNPVPIYSTATDWQAPVVRVADSPPLDVMAIDNLPSLLPVESSEDYAAQLLPALLTLDRLGEGVWGRAKATFDEQMKGI</sequence>
<feature type="domain" description="Alanine dehydrogenase/pyridine nucleotide transhydrogenase NAD(H)-binding" evidence="12">
    <location>
        <begin position="169"/>
        <end position="302"/>
    </location>
</feature>
<evidence type="ECO:0000256" key="7">
    <source>
        <dbReference type="ARBA" id="ARBA00023002"/>
    </source>
</evidence>
<proteinExistence type="inferred from homology"/>
<comment type="similarity">
    <text evidence="2">Belongs to the AlaDH/PNT family.</text>
</comment>
<name>A0ABQ1Q9Z1_9RHOB</name>
<evidence type="ECO:0000313" key="14">
    <source>
        <dbReference type="EMBL" id="GGD19690.1"/>
    </source>
</evidence>
<evidence type="ECO:0000256" key="11">
    <source>
        <dbReference type="ARBA" id="ARBA00047860"/>
    </source>
</evidence>
<gene>
    <name evidence="14" type="primary">sdh</name>
    <name evidence="14" type="ORF">GCM10011358_00350</name>
</gene>
<keyword evidence="15" id="KW-1185">Reference proteome</keyword>
<dbReference type="PANTHER" id="PTHR11133:SF23">
    <property type="entry name" value="SACCHAROPINE DEHYDROGENASE [NAD(+), L-LYSINE-FORMING]"/>
    <property type="match status" value="1"/>
</dbReference>
<evidence type="ECO:0000256" key="8">
    <source>
        <dbReference type="ARBA" id="ARBA00023027"/>
    </source>
</evidence>
<evidence type="ECO:0000256" key="2">
    <source>
        <dbReference type="ARBA" id="ARBA00005689"/>
    </source>
</evidence>
<dbReference type="SMART" id="SM01003">
    <property type="entry name" value="AlaDh_PNT_N"/>
    <property type="match status" value="1"/>
</dbReference>
<dbReference type="SMART" id="SM01002">
    <property type="entry name" value="AlaDh_PNT_C"/>
    <property type="match status" value="1"/>
</dbReference>
<comment type="subunit">
    <text evidence="3">Monomer.</text>
</comment>
<dbReference type="InterPro" id="IPR007886">
    <property type="entry name" value="AlaDH/PNT_N"/>
</dbReference>
<dbReference type="SUPFAM" id="SSF51735">
    <property type="entry name" value="NAD(P)-binding Rossmann-fold domains"/>
    <property type="match status" value="1"/>
</dbReference>
<accession>A0ABQ1Q9Z1</accession>
<evidence type="ECO:0000256" key="6">
    <source>
        <dbReference type="ARBA" id="ARBA00022605"/>
    </source>
</evidence>